<dbReference type="InterPro" id="IPR042197">
    <property type="entry name" value="Apaf_helical"/>
</dbReference>
<keyword evidence="5" id="KW-1185">Reference proteome</keyword>
<evidence type="ECO:0000256" key="1">
    <source>
        <dbReference type="ARBA" id="ARBA00022614"/>
    </source>
</evidence>
<dbReference type="GO" id="GO:0043531">
    <property type="term" value="F:ADP binding"/>
    <property type="evidence" value="ECO:0007669"/>
    <property type="project" value="InterPro"/>
</dbReference>
<dbReference type="RefSeq" id="XP_016669280.1">
    <property type="nucleotide sequence ID" value="XM_016813791.1"/>
</dbReference>
<accession>A0A1U8HTC4</accession>
<dbReference type="PROSITE" id="PS50104">
    <property type="entry name" value="TIR"/>
    <property type="match status" value="1"/>
</dbReference>
<evidence type="ECO:0000313" key="5">
    <source>
        <dbReference type="Proteomes" id="UP000818029"/>
    </source>
</evidence>
<protein>
    <submittedName>
        <fullName evidence="6">Disease resistance protein RUN1-like</fullName>
    </submittedName>
</protein>
<dbReference type="InterPro" id="IPR002182">
    <property type="entry name" value="NB-ARC"/>
</dbReference>
<evidence type="ECO:0000259" key="4">
    <source>
        <dbReference type="PROSITE" id="PS50104"/>
    </source>
</evidence>
<dbReference type="InterPro" id="IPR036390">
    <property type="entry name" value="WH_DNA-bd_sf"/>
</dbReference>
<evidence type="ECO:0000313" key="6">
    <source>
        <dbReference type="RefSeq" id="XP_016669280.1"/>
    </source>
</evidence>
<dbReference type="SUPFAM" id="SSF52540">
    <property type="entry name" value="P-loop containing nucleoside triphosphate hydrolases"/>
    <property type="match status" value="1"/>
</dbReference>
<dbReference type="Pfam" id="PF23282">
    <property type="entry name" value="WHD_ROQ1"/>
    <property type="match status" value="1"/>
</dbReference>
<dbReference type="KEGG" id="ghi:107889361"/>
<reference evidence="6" key="2">
    <citation type="submission" date="2025-08" db="UniProtKB">
        <authorList>
            <consortium name="RefSeq"/>
        </authorList>
    </citation>
    <scope>IDENTIFICATION</scope>
</reference>
<sequence>MASSSSSSTLMKYHVFLSFRDYASSKSCLVELSDIKIRKRSHGHTVIPIFYHVDPSNVRNIGGSFETSFEEHESKQATDTVQRWKSAFAEIGTLKGWHIEEGKFERPESEYIKDVVEYVIKKLTNIGFESASKELVGIEYQKNAILKLIKQNDCRVLGLWGMGGQGKTTLAEVVYKKISSEFESHCFLQNVREEIGNQGKKSLRNELLSKLLNSKVDIDTPSIGSTLTQERLNKKKVLVVLDDVDDHLDQIDYMGVKYFGFGSKTIITSRDRQVLESGGADKIHEVKRLNENDSLQLFSTFAFKQLNPAVGFQDLSRRFVKYTQGNPLALKVLGSDLNKRSIDYWESKVEKLKDCPPEKKISEALKSSYDGLDIVEQNIFLDIACFFKGEPIERTKHILSGCYKGVECGINKLVDKCLISVSSSRNFSLGFFGYCTTRHLEFPYIIDMHDTLEEMAKDIVCQESKNLGN</sequence>
<keyword evidence="2" id="KW-0677">Repeat</keyword>
<feature type="domain" description="TIR" evidence="4">
    <location>
        <begin position="1"/>
        <end position="123"/>
    </location>
</feature>
<dbReference type="Gene3D" id="3.40.50.300">
    <property type="entry name" value="P-loop containing nucleotide triphosphate hydrolases"/>
    <property type="match status" value="1"/>
</dbReference>
<evidence type="ECO:0000256" key="2">
    <source>
        <dbReference type="ARBA" id="ARBA00022737"/>
    </source>
</evidence>
<dbReference type="Pfam" id="PF00931">
    <property type="entry name" value="NB-ARC"/>
    <property type="match status" value="1"/>
</dbReference>
<dbReference type="PANTHER" id="PTHR11017">
    <property type="entry name" value="LEUCINE-RICH REPEAT-CONTAINING PROTEIN"/>
    <property type="match status" value="1"/>
</dbReference>
<dbReference type="InterPro" id="IPR000157">
    <property type="entry name" value="TIR_dom"/>
</dbReference>
<dbReference type="InterPro" id="IPR027417">
    <property type="entry name" value="P-loop_NTPase"/>
</dbReference>
<proteinExistence type="predicted"/>
<reference evidence="5" key="1">
    <citation type="journal article" date="2020" name="Nat. Genet.">
        <title>Genomic diversifications of five Gossypium allopolyploid species and their impact on cotton improvement.</title>
        <authorList>
            <person name="Chen Z.J."/>
            <person name="Sreedasyam A."/>
            <person name="Ando A."/>
            <person name="Song Q."/>
            <person name="De Santiago L.M."/>
            <person name="Hulse-Kemp A.M."/>
            <person name="Ding M."/>
            <person name="Ye W."/>
            <person name="Kirkbride R.C."/>
            <person name="Jenkins J."/>
            <person name="Plott C."/>
            <person name="Lovell J."/>
            <person name="Lin Y.M."/>
            <person name="Vaughn R."/>
            <person name="Liu B."/>
            <person name="Simpson S."/>
            <person name="Scheffler B.E."/>
            <person name="Wen L."/>
            <person name="Saski C.A."/>
            <person name="Grover C.E."/>
            <person name="Hu G."/>
            <person name="Conover J.L."/>
            <person name="Carlson J.W."/>
            <person name="Shu S."/>
            <person name="Boston L.B."/>
            <person name="Williams M."/>
            <person name="Peterson D.G."/>
            <person name="McGee K."/>
            <person name="Jones D.C."/>
            <person name="Wendel J.F."/>
            <person name="Stelly D.M."/>
            <person name="Grimwood J."/>
            <person name="Schmutz J."/>
        </authorList>
    </citation>
    <scope>NUCLEOTIDE SEQUENCE [LARGE SCALE GENOMIC DNA]</scope>
    <source>
        <strain evidence="5">cv. TM-1</strain>
    </source>
</reference>
<gene>
    <name evidence="6" type="primary">LOC107889361</name>
</gene>
<dbReference type="InterPro" id="IPR044974">
    <property type="entry name" value="Disease_R_plants"/>
</dbReference>
<dbReference type="InterPro" id="IPR058192">
    <property type="entry name" value="WHD_ROQ1-like"/>
</dbReference>
<dbReference type="Gene3D" id="3.40.50.10140">
    <property type="entry name" value="Toll/interleukin-1 receptor homology (TIR) domain"/>
    <property type="match status" value="1"/>
</dbReference>
<organism evidence="5 6">
    <name type="scientific">Gossypium hirsutum</name>
    <name type="common">Upland cotton</name>
    <name type="synonym">Gossypium mexicanum</name>
    <dbReference type="NCBI Taxonomy" id="3635"/>
    <lineage>
        <taxon>Eukaryota</taxon>
        <taxon>Viridiplantae</taxon>
        <taxon>Streptophyta</taxon>
        <taxon>Embryophyta</taxon>
        <taxon>Tracheophyta</taxon>
        <taxon>Spermatophyta</taxon>
        <taxon>Magnoliopsida</taxon>
        <taxon>eudicotyledons</taxon>
        <taxon>Gunneridae</taxon>
        <taxon>Pentapetalae</taxon>
        <taxon>rosids</taxon>
        <taxon>malvids</taxon>
        <taxon>Malvales</taxon>
        <taxon>Malvaceae</taxon>
        <taxon>Malvoideae</taxon>
        <taxon>Gossypium</taxon>
    </lineage>
</organism>
<name>A0A1U8HTC4_GOSHI</name>
<dbReference type="GO" id="GO:0006952">
    <property type="term" value="P:defense response"/>
    <property type="evidence" value="ECO:0007669"/>
    <property type="project" value="UniProtKB-KW"/>
</dbReference>
<dbReference type="Pfam" id="PF01582">
    <property type="entry name" value="TIR"/>
    <property type="match status" value="1"/>
</dbReference>
<dbReference type="Proteomes" id="UP000818029">
    <property type="component" value="Chromosome A10"/>
</dbReference>
<dbReference type="GO" id="GO:0007165">
    <property type="term" value="P:signal transduction"/>
    <property type="evidence" value="ECO:0007669"/>
    <property type="project" value="InterPro"/>
</dbReference>
<dbReference type="InterPro" id="IPR035897">
    <property type="entry name" value="Toll_tir_struct_dom_sf"/>
</dbReference>
<dbReference type="PaxDb" id="3635-A0A1U8HTC4"/>
<dbReference type="GeneID" id="107889361"/>
<dbReference type="SUPFAM" id="SSF46785">
    <property type="entry name" value="Winged helix' DNA-binding domain"/>
    <property type="match status" value="1"/>
</dbReference>
<dbReference type="SUPFAM" id="SSF52200">
    <property type="entry name" value="Toll/Interleukin receptor TIR domain"/>
    <property type="match status" value="1"/>
</dbReference>
<evidence type="ECO:0000256" key="3">
    <source>
        <dbReference type="ARBA" id="ARBA00022821"/>
    </source>
</evidence>
<dbReference type="SMR" id="A0A1U8HTC4"/>
<dbReference type="AlphaFoldDB" id="A0A1U8HTC4"/>
<dbReference type="Gene3D" id="1.10.8.430">
    <property type="entry name" value="Helical domain of apoptotic protease-activating factors"/>
    <property type="match status" value="1"/>
</dbReference>
<dbReference type="PANTHER" id="PTHR11017:SF479">
    <property type="entry name" value="DISEASE RESISTANCE PROTEIN (TIR-NBS-LRR CLASS) FAMILY"/>
    <property type="match status" value="1"/>
</dbReference>
<dbReference type="PRINTS" id="PR00364">
    <property type="entry name" value="DISEASERSIST"/>
</dbReference>
<keyword evidence="1" id="KW-0433">Leucine-rich repeat</keyword>
<keyword evidence="3" id="KW-0611">Plant defense</keyword>